<keyword evidence="7" id="KW-0560">Oxidoreductase</keyword>
<evidence type="ECO:0000256" key="4">
    <source>
        <dbReference type="ARBA" id="ARBA00022605"/>
    </source>
</evidence>
<evidence type="ECO:0000256" key="5">
    <source>
        <dbReference type="ARBA" id="ARBA00022723"/>
    </source>
</evidence>
<evidence type="ECO:0000256" key="1">
    <source>
        <dbReference type="ARBA" id="ARBA00000428"/>
    </source>
</evidence>
<dbReference type="InterPro" id="IPR011051">
    <property type="entry name" value="RmlC_Cupin_sf"/>
</dbReference>
<dbReference type="InterPro" id="IPR014710">
    <property type="entry name" value="RmlC-like_jellyroll"/>
</dbReference>
<keyword evidence="5" id="KW-0479">Metal-binding</keyword>
<dbReference type="CDD" id="cd02232">
    <property type="entry name" value="cupin_ARD"/>
    <property type="match status" value="1"/>
</dbReference>
<evidence type="ECO:0000256" key="10">
    <source>
        <dbReference type="ARBA" id="ARBA00039005"/>
    </source>
</evidence>
<reference evidence="11" key="1">
    <citation type="journal article" date="2023" name="Mol. Biol. Evol.">
        <title>Third-Generation Sequencing Reveals the Adaptive Role of the Epigenome in Three Deep-Sea Polychaetes.</title>
        <authorList>
            <person name="Perez M."/>
            <person name="Aroh O."/>
            <person name="Sun Y."/>
            <person name="Lan Y."/>
            <person name="Juniper S.K."/>
            <person name="Young C.R."/>
            <person name="Angers B."/>
            <person name="Qian P.Y."/>
        </authorList>
    </citation>
    <scope>NUCLEOTIDE SEQUENCE</scope>
    <source>
        <strain evidence="11">R07B-5</strain>
    </source>
</reference>
<evidence type="ECO:0000256" key="2">
    <source>
        <dbReference type="ARBA" id="ARBA00001954"/>
    </source>
</evidence>
<comment type="cofactor">
    <cofactor evidence="2">
        <name>Fe(2+)</name>
        <dbReference type="ChEBI" id="CHEBI:29033"/>
    </cofactor>
</comment>
<dbReference type="EMBL" id="JAODUO010000465">
    <property type="protein sequence ID" value="KAK2179920.1"/>
    <property type="molecule type" value="Genomic_DNA"/>
</dbReference>
<keyword evidence="3" id="KW-0533">Nickel</keyword>
<dbReference type="PANTHER" id="PTHR23418:SF0">
    <property type="entry name" value="ACIREDUCTONE DIOXYGENASE"/>
    <property type="match status" value="1"/>
</dbReference>
<dbReference type="GO" id="GO:0010309">
    <property type="term" value="F:acireductone dioxygenase [iron(II)-requiring] activity"/>
    <property type="evidence" value="ECO:0007669"/>
    <property type="project" value="UniProtKB-EC"/>
</dbReference>
<dbReference type="Pfam" id="PF03079">
    <property type="entry name" value="ARD"/>
    <property type="match status" value="1"/>
</dbReference>
<organism evidence="11 12">
    <name type="scientific">Ridgeia piscesae</name>
    <name type="common">Tubeworm</name>
    <dbReference type="NCBI Taxonomy" id="27915"/>
    <lineage>
        <taxon>Eukaryota</taxon>
        <taxon>Metazoa</taxon>
        <taxon>Spiralia</taxon>
        <taxon>Lophotrochozoa</taxon>
        <taxon>Annelida</taxon>
        <taxon>Polychaeta</taxon>
        <taxon>Sedentaria</taxon>
        <taxon>Canalipalpata</taxon>
        <taxon>Sabellida</taxon>
        <taxon>Siboglinidae</taxon>
        <taxon>Ridgeia</taxon>
    </lineage>
</organism>
<dbReference type="EC" id="1.13.11.54" evidence="10"/>
<sequence>MVRAWYLQSVADDGAVERPPDKEKLLKRETVATKTGVRVYYFKASEDVDEPELLKLKEEIGIRTEDVIVIAKGSPDYEKQSKMFGVEHLHPDDEIRWVVAGVTYFDVRTLDDRWIRVELCSGDMIALPPGIYHKLVLEPDEARMRRTSSSSFMWDCSLA</sequence>
<keyword evidence="12" id="KW-1185">Reference proteome</keyword>
<evidence type="ECO:0000313" key="11">
    <source>
        <dbReference type="EMBL" id="KAK2179920.1"/>
    </source>
</evidence>
<evidence type="ECO:0000256" key="9">
    <source>
        <dbReference type="ARBA" id="ARBA00023167"/>
    </source>
</evidence>
<comment type="caution">
    <text evidence="11">The sequence shown here is derived from an EMBL/GenBank/DDBJ whole genome shotgun (WGS) entry which is preliminary data.</text>
</comment>
<dbReference type="GO" id="GO:0009086">
    <property type="term" value="P:methionine biosynthetic process"/>
    <property type="evidence" value="ECO:0007669"/>
    <property type="project" value="UniProtKB-KW"/>
</dbReference>
<gene>
    <name evidence="11" type="ORF">NP493_466g02018</name>
</gene>
<evidence type="ECO:0000256" key="6">
    <source>
        <dbReference type="ARBA" id="ARBA00022964"/>
    </source>
</evidence>
<keyword evidence="4" id="KW-0028">Amino-acid biosynthesis</keyword>
<evidence type="ECO:0000256" key="3">
    <source>
        <dbReference type="ARBA" id="ARBA00022596"/>
    </source>
</evidence>
<accession>A0AAD9NRP3</accession>
<evidence type="ECO:0000256" key="8">
    <source>
        <dbReference type="ARBA" id="ARBA00023004"/>
    </source>
</evidence>
<evidence type="ECO:0000313" key="12">
    <source>
        <dbReference type="Proteomes" id="UP001209878"/>
    </source>
</evidence>
<dbReference type="Gene3D" id="2.60.120.10">
    <property type="entry name" value="Jelly Rolls"/>
    <property type="match status" value="1"/>
</dbReference>
<dbReference type="AlphaFoldDB" id="A0AAD9NRP3"/>
<evidence type="ECO:0000256" key="7">
    <source>
        <dbReference type="ARBA" id="ARBA00023002"/>
    </source>
</evidence>
<dbReference type="Proteomes" id="UP001209878">
    <property type="component" value="Unassembled WGS sequence"/>
</dbReference>
<keyword evidence="9" id="KW-0486">Methionine biosynthesis</keyword>
<dbReference type="SUPFAM" id="SSF51182">
    <property type="entry name" value="RmlC-like cupins"/>
    <property type="match status" value="1"/>
</dbReference>
<name>A0AAD9NRP3_RIDPI</name>
<protein>
    <recommendedName>
        <fullName evidence="10">acireductone dioxygenase (Fe(2+)-requiring)</fullName>
        <ecNumber evidence="10">1.13.11.54</ecNumber>
    </recommendedName>
</protein>
<keyword evidence="6" id="KW-0223">Dioxygenase</keyword>
<comment type="catalytic activity">
    <reaction evidence="1">
        <text>1,2-dihydroxy-5-(methylsulfanyl)pent-1-en-3-one + O2 = 4-methylsulfanyl-2-oxobutanoate + formate + 2 H(+)</text>
        <dbReference type="Rhea" id="RHEA:24504"/>
        <dbReference type="ChEBI" id="CHEBI:15378"/>
        <dbReference type="ChEBI" id="CHEBI:15379"/>
        <dbReference type="ChEBI" id="CHEBI:15740"/>
        <dbReference type="ChEBI" id="CHEBI:16723"/>
        <dbReference type="ChEBI" id="CHEBI:49252"/>
        <dbReference type="EC" id="1.13.11.54"/>
    </reaction>
</comment>
<keyword evidence="8" id="KW-0408">Iron</keyword>
<dbReference type="GO" id="GO:0046872">
    <property type="term" value="F:metal ion binding"/>
    <property type="evidence" value="ECO:0007669"/>
    <property type="project" value="UniProtKB-KW"/>
</dbReference>
<dbReference type="PANTHER" id="PTHR23418">
    <property type="entry name" value="ACIREDUCTONE DIOXYGENASE"/>
    <property type="match status" value="1"/>
</dbReference>
<proteinExistence type="predicted"/>
<dbReference type="InterPro" id="IPR004313">
    <property type="entry name" value="ARD"/>
</dbReference>